<sequence>MKSETIETLAEGQSETLGRLLFGLLGHVDDYANLEARISDYIERELDHSRHTSPLIAEPYTLAYFEARTKKFVVHLAGLYGRKALPALQQKYFGLFTTLTYAHLIAGLIDEQTHLRLTVDFAFVRDFMRKEN</sequence>
<dbReference type="RefSeq" id="WP_207327466.1">
    <property type="nucleotide sequence ID" value="NZ_JAFMYW010000001.1"/>
</dbReference>
<accession>A0ABS3JC25</accession>
<proteinExistence type="predicted"/>
<comment type="caution">
    <text evidence="1">The sequence shown here is derived from an EMBL/GenBank/DDBJ whole genome shotgun (WGS) entry which is preliminary data.</text>
</comment>
<gene>
    <name evidence="1" type="ORF">J2I46_03130</name>
</gene>
<dbReference type="EMBL" id="JAFMYW010000001">
    <property type="protein sequence ID" value="MBO0947558.1"/>
    <property type="molecule type" value="Genomic_DNA"/>
</dbReference>
<evidence type="ECO:0000313" key="1">
    <source>
        <dbReference type="EMBL" id="MBO0947558.1"/>
    </source>
</evidence>
<evidence type="ECO:0000313" key="2">
    <source>
        <dbReference type="Proteomes" id="UP000664628"/>
    </source>
</evidence>
<name>A0ABS3JC25_9BACT</name>
<reference evidence="1 2" key="1">
    <citation type="submission" date="2021-03" db="EMBL/GenBank/DDBJ databases">
        <title>Fibrella sp. HMF5405 genome sequencing and assembly.</title>
        <authorList>
            <person name="Kang H."/>
            <person name="Kim H."/>
            <person name="Bae S."/>
            <person name="Joh K."/>
        </authorList>
    </citation>
    <scope>NUCLEOTIDE SEQUENCE [LARGE SCALE GENOMIC DNA]</scope>
    <source>
        <strain evidence="1 2">HMF5405</strain>
    </source>
</reference>
<protein>
    <submittedName>
        <fullName evidence="1">Uncharacterized protein</fullName>
    </submittedName>
</protein>
<dbReference type="Proteomes" id="UP000664628">
    <property type="component" value="Unassembled WGS sequence"/>
</dbReference>
<organism evidence="1 2">
    <name type="scientific">Fibrella forsythiae</name>
    <dbReference type="NCBI Taxonomy" id="2817061"/>
    <lineage>
        <taxon>Bacteria</taxon>
        <taxon>Pseudomonadati</taxon>
        <taxon>Bacteroidota</taxon>
        <taxon>Cytophagia</taxon>
        <taxon>Cytophagales</taxon>
        <taxon>Spirosomataceae</taxon>
        <taxon>Fibrella</taxon>
    </lineage>
</organism>
<keyword evidence="2" id="KW-1185">Reference proteome</keyword>